<gene>
    <name evidence="1" type="ORF">P879_02760</name>
</gene>
<keyword evidence="2" id="KW-1185">Reference proteome</keyword>
<evidence type="ECO:0000313" key="1">
    <source>
        <dbReference type="EMBL" id="KAF8569012.1"/>
    </source>
</evidence>
<protein>
    <submittedName>
        <fullName evidence="1">Uncharacterized protein</fullName>
    </submittedName>
</protein>
<dbReference type="OrthoDB" id="10693870at2759"/>
<proteinExistence type="predicted"/>
<dbReference type="AlphaFoldDB" id="A0A8T0DP02"/>
<comment type="caution">
    <text evidence="1">The sequence shown here is derived from an EMBL/GenBank/DDBJ whole genome shotgun (WGS) entry which is preliminary data.</text>
</comment>
<name>A0A8T0DP02_9TREM</name>
<reference evidence="1 2" key="1">
    <citation type="submission" date="2019-07" db="EMBL/GenBank/DDBJ databases">
        <title>Annotation for the trematode Paragonimus westermani.</title>
        <authorList>
            <person name="Choi Y.-J."/>
        </authorList>
    </citation>
    <scope>NUCLEOTIDE SEQUENCE [LARGE SCALE GENOMIC DNA]</scope>
    <source>
        <strain evidence="1">180907_Pwestermani</strain>
    </source>
</reference>
<sequence length="198" mass="22453">MRRQERIIDDLRSIVLVNKPPTSIDLTLTNHRTTSQTTPKNHNAVEVVMLTSFRESERTVICTNVSESGAPSLQARHEEGKQRWNEILKEVGLNLPAGNLTRLPSPPISPHAGEPRLLKVTLESMSAVGEVLLAVHQLRLKQSPIRVFADILWTERMRRRKEKSTHQKLRDFNAVFIHGVPECTVMDTVEAKTHECSQ</sequence>
<organism evidence="1 2">
    <name type="scientific">Paragonimus westermani</name>
    <dbReference type="NCBI Taxonomy" id="34504"/>
    <lineage>
        <taxon>Eukaryota</taxon>
        <taxon>Metazoa</taxon>
        <taxon>Spiralia</taxon>
        <taxon>Lophotrochozoa</taxon>
        <taxon>Platyhelminthes</taxon>
        <taxon>Trematoda</taxon>
        <taxon>Digenea</taxon>
        <taxon>Plagiorchiida</taxon>
        <taxon>Troglotremata</taxon>
        <taxon>Troglotrematidae</taxon>
        <taxon>Paragonimus</taxon>
    </lineage>
</organism>
<accession>A0A8T0DP02</accession>
<dbReference type="Proteomes" id="UP000699462">
    <property type="component" value="Unassembled WGS sequence"/>
</dbReference>
<dbReference type="EMBL" id="JTDF01002256">
    <property type="protein sequence ID" value="KAF8569012.1"/>
    <property type="molecule type" value="Genomic_DNA"/>
</dbReference>
<evidence type="ECO:0000313" key="2">
    <source>
        <dbReference type="Proteomes" id="UP000699462"/>
    </source>
</evidence>